<sequence length="464" mass="52266">MSTLFRLGLPLLATALLVSGCGSIKNPVYGEHGLIRDRSQDYELAEAGQRLVIPDHIQARETRDQLVVPDVGITATRIQGRFQAPRPEFFYADPTSDTVSLQRLEGERVIMVDEPIADVWTKVIDFWDYNGVRVARTDPRQGVIETDWIRTDGREHSLLDRWLRRLTLRQIEGPAENKLRVVVRPDPDDYSRTSIRMKHVQFPSGQEPDVVDWDHSVPDISYQSDMMFEMLRYFSRATEPTTAQTLLAMQQQRATRAELGRDARGNPALRVNAPADRAWDLISQALDQADLDVGTRNQQSGVFYMTYTTTTPVEDTSRQGFFEWLFSDREEITLDTSFLSSALGLGEAEPEENIYSSRGARTSAELAGDEEVLADLNDPNNPANQDGYKVWLGGRVIFVFGGSGRGVFNDRTGEFEHVGRYQLTLNRTRTGVMVTVLTDQGIAAPAVVAEEILWQIKDQLPQSL</sequence>
<keyword evidence="1" id="KW-0449">Lipoprotein</keyword>
<dbReference type="Proteomes" id="UP000027318">
    <property type="component" value="Unassembled WGS sequence"/>
</dbReference>
<dbReference type="EMBL" id="JMSZ01000042">
    <property type="protein sequence ID" value="KDE38403.1"/>
    <property type="molecule type" value="Genomic_DNA"/>
</dbReference>
<dbReference type="RefSeq" id="WP_036549569.1">
    <property type="nucleotide sequence ID" value="NZ_JMSZ01000042.1"/>
</dbReference>
<accession>A0A063XW07</accession>
<evidence type="ECO:0000313" key="2">
    <source>
        <dbReference type="Proteomes" id="UP000027318"/>
    </source>
</evidence>
<dbReference type="InterPro" id="IPR042268">
    <property type="entry name" value="BamC_C"/>
</dbReference>
<evidence type="ECO:0000313" key="1">
    <source>
        <dbReference type="EMBL" id="KDE38403.1"/>
    </source>
</evidence>
<comment type="caution">
    <text evidence="1">The sequence shown here is derived from an EMBL/GenBank/DDBJ whole genome shotgun (WGS) entry which is preliminary data.</text>
</comment>
<protein>
    <submittedName>
        <fullName evidence="1">Outer membrane protein NlpB, lipoprotein component of the protein assembly complex (Forms a complex with YaeT, YfiO, and YfgL)</fullName>
    </submittedName>
</protein>
<dbReference type="Gene3D" id="3.30.310.170">
    <property type="entry name" value="Outer membrane protein assembly factor BamC"/>
    <property type="match status" value="1"/>
</dbReference>
<dbReference type="InterPro" id="IPR010653">
    <property type="entry name" value="NlpB/DapX"/>
</dbReference>
<name>A0A063XW07_9GAMM</name>
<dbReference type="Pfam" id="PF06804">
    <property type="entry name" value="Lipoprotein_18"/>
    <property type="match status" value="1"/>
</dbReference>
<dbReference type="STRING" id="267850.ADINL_2858"/>
<reference evidence="1 2" key="1">
    <citation type="journal article" date="2005" name="Int. J. Syst. Evol. Microbiol.">
        <title>Nitrincola lacisaponensis gen. nov., sp. nov., a novel alkaliphilic bacterium isolated from an alkaline, saline lake.</title>
        <authorList>
            <person name="Dimitriu P.A."/>
            <person name="Shukla S.K."/>
            <person name="Conradt J."/>
            <person name="Marquez M.C."/>
            <person name="Ventosa A."/>
            <person name="Maglia A."/>
            <person name="Peyton B.M."/>
            <person name="Pinkart H.C."/>
            <person name="Mormile M.R."/>
        </authorList>
    </citation>
    <scope>NUCLEOTIDE SEQUENCE [LARGE SCALE GENOMIC DNA]</scope>
    <source>
        <strain evidence="1 2">4CA</strain>
    </source>
</reference>
<gene>
    <name evidence="1" type="ORF">ADINL_2858</name>
</gene>
<dbReference type="OrthoDB" id="6199301at2"/>
<keyword evidence="2" id="KW-1185">Reference proteome</keyword>
<dbReference type="PROSITE" id="PS51257">
    <property type="entry name" value="PROKAR_LIPOPROTEIN"/>
    <property type="match status" value="1"/>
</dbReference>
<organism evidence="1 2">
    <name type="scientific">Nitrincola lacisaponensis</name>
    <dbReference type="NCBI Taxonomy" id="267850"/>
    <lineage>
        <taxon>Bacteria</taxon>
        <taxon>Pseudomonadati</taxon>
        <taxon>Pseudomonadota</taxon>
        <taxon>Gammaproteobacteria</taxon>
        <taxon>Oceanospirillales</taxon>
        <taxon>Oceanospirillaceae</taxon>
        <taxon>Nitrincola</taxon>
    </lineage>
</organism>
<dbReference type="AlphaFoldDB" id="A0A063XW07"/>
<proteinExistence type="predicted"/>